<dbReference type="Proteomes" id="UP001597369">
    <property type="component" value="Unassembled WGS sequence"/>
</dbReference>
<feature type="domain" description="HTH cro/C1-type" evidence="2">
    <location>
        <begin position="4"/>
        <end position="52"/>
    </location>
</feature>
<dbReference type="Pfam" id="PF01381">
    <property type="entry name" value="HTH_3"/>
    <property type="match status" value="1"/>
</dbReference>
<protein>
    <submittedName>
        <fullName evidence="3">Helix-turn-helix domain-containing protein</fullName>
    </submittedName>
</protein>
<dbReference type="PROSITE" id="PS50943">
    <property type="entry name" value="HTH_CROC1"/>
    <property type="match status" value="1"/>
</dbReference>
<dbReference type="CDD" id="cd00093">
    <property type="entry name" value="HTH_XRE"/>
    <property type="match status" value="1"/>
</dbReference>
<evidence type="ECO:0000256" key="1">
    <source>
        <dbReference type="SAM" id="MobiDB-lite"/>
    </source>
</evidence>
<comment type="caution">
    <text evidence="3">The sequence shown here is derived from an EMBL/GenBank/DDBJ whole genome shotgun (WGS) entry which is preliminary data.</text>
</comment>
<dbReference type="EMBL" id="JBHUHV010000024">
    <property type="protein sequence ID" value="MFD2066879.1"/>
    <property type="molecule type" value="Genomic_DNA"/>
</dbReference>
<dbReference type="InterPro" id="IPR010982">
    <property type="entry name" value="Lambda_DNA-bd_dom_sf"/>
</dbReference>
<dbReference type="RefSeq" id="WP_377469558.1">
    <property type="nucleotide sequence ID" value="NZ_JBHUHV010000024.1"/>
</dbReference>
<evidence type="ECO:0000313" key="4">
    <source>
        <dbReference type="Proteomes" id="UP001597369"/>
    </source>
</evidence>
<accession>A0ABW4WVW1</accession>
<feature type="compositionally biased region" description="Basic and acidic residues" evidence="1">
    <location>
        <begin position="92"/>
        <end position="104"/>
    </location>
</feature>
<organism evidence="3 4">
    <name type="scientific">Pontibacter silvestris</name>
    <dbReference type="NCBI Taxonomy" id="2305183"/>
    <lineage>
        <taxon>Bacteria</taxon>
        <taxon>Pseudomonadati</taxon>
        <taxon>Bacteroidota</taxon>
        <taxon>Cytophagia</taxon>
        <taxon>Cytophagales</taxon>
        <taxon>Hymenobacteraceae</taxon>
        <taxon>Pontibacter</taxon>
    </lineage>
</organism>
<dbReference type="InterPro" id="IPR001387">
    <property type="entry name" value="Cro/C1-type_HTH"/>
</dbReference>
<evidence type="ECO:0000313" key="3">
    <source>
        <dbReference type="EMBL" id="MFD2066879.1"/>
    </source>
</evidence>
<keyword evidence="4" id="KW-1185">Reference proteome</keyword>
<reference evidence="4" key="1">
    <citation type="journal article" date="2019" name="Int. J. Syst. Evol. Microbiol.">
        <title>The Global Catalogue of Microorganisms (GCM) 10K type strain sequencing project: providing services to taxonomists for standard genome sequencing and annotation.</title>
        <authorList>
            <consortium name="The Broad Institute Genomics Platform"/>
            <consortium name="The Broad Institute Genome Sequencing Center for Infectious Disease"/>
            <person name="Wu L."/>
            <person name="Ma J."/>
        </authorList>
    </citation>
    <scope>NUCLEOTIDE SEQUENCE [LARGE SCALE GENOMIC DNA]</scope>
    <source>
        <strain evidence="4">JCM 16545</strain>
    </source>
</reference>
<dbReference type="SUPFAM" id="SSF47413">
    <property type="entry name" value="lambda repressor-like DNA-binding domains"/>
    <property type="match status" value="1"/>
</dbReference>
<evidence type="ECO:0000259" key="2">
    <source>
        <dbReference type="PROSITE" id="PS50943"/>
    </source>
</evidence>
<dbReference type="Gene3D" id="1.10.260.40">
    <property type="entry name" value="lambda repressor-like DNA-binding domains"/>
    <property type="match status" value="1"/>
</dbReference>
<feature type="region of interest" description="Disordered" evidence="1">
    <location>
        <begin position="85"/>
        <end position="108"/>
    </location>
</feature>
<proteinExistence type="predicted"/>
<gene>
    <name evidence="3" type="ORF">ACFSKU_08280</name>
</gene>
<sequence>MEYKSLTASQFADGMEVPRAVISHILSERNKPSLDVVLKIISTYRDISLKWLLLGEGNMLNDLVTNMPENVAELDKNYEVQRASTVANVSPKQEDKVQNPKEESSSAFPVAATNKAIERVMIFYTDHTFSSYTPE</sequence>
<name>A0ABW4WVW1_9BACT</name>